<dbReference type="InterPro" id="IPR052520">
    <property type="entry name" value="ATL_DNA_repair"/>
</dbReference>
<dbReference type="InterPro" id="IPR036388">
    <property type="entry name" value="WH-like_DNA-bd_sf"/>
</dbReference>
<dbReference type="InterPro" id="IPR014048">
    <property type="entry name" value="MethylDNA_cys_MeTrfase_DNA-bd"/>
</dbReference>
<comment type="caution">
    <text evidence="3">The sequence shown here is derived from an EMBL/GenBank/DDBJ whole genome shotgun (WGS) entry which is preliminary data.</text>
</comment>
<evidence type="ECO:0000313" key="3">
    <source>
        <dbReference type="EMBL" id="GAA3931472.1"/>
    </source>
</evidence>
<dbReference type="Gene3D" id="1.10.10.10">
    <property type="entry name" value="Winged helix-like DNA-binding domain superfamily/Winged helix DNA-binding domain"/>
    <property type="match status" value="1"/>
</dbReference>
<dbReference type="InterPro" id="IPR036217">
    <property type="entry name" value="MethylDNA_cys_MeTrfase_DNAb"/>
</dbReference>
<feature type="domain" description="Methylated-DNA-[protein]-cysteine S-methyltransferase DNA binding" evidence="2">
    <location>
        <begin position="7"/>
        <end position="88"/>
    </location>
</feature>
<keyword evidence="4" id="KW-1185">Reference proteome</keyword>
<proteinExistence type="predicted"/>
<organism evidence="3 4">
    <name type="scientific">Litoribacillus peritrichatus</name>
    <dbReference type="NCBI Taxonomy" id="718191"/>
    <lineage>
        <taxon>Bacteria</taxon>
        <taxon>Pseudomonadati</taxon>
        <taxon>Pseudomonadota</taxon>
        <taxon>Gammaproteobacteria</taxon>
        <taxon>Oceanospirillales</taxon>
        <taxon>Oceanospirillaceae</taxon>
        <taxon>Litoribacillus</taxon>
    </lineage>
</organism>
<dbReference type="PANTHER" id="PTHR42942">
    <property type="entry name" value="6-O-METHYLGUANINE DNA METHYLTRANSFERASE"/>
    <property type="match status" value="1"/>
</dbReference>
<protein>
    <submittedName>
        <fullName evidence="3">MGMT family protein</fullName>
    </submittedName>
</protein>
<dbReference type="SUPFAM" id="SSF46767">
    <property type="entry name" value="Methylated DNA-protein cysteine methyltransferase, C-terminal domain"/>
    <property type="match status" value="1"/>
</dbReference>
<reference evidence="4" key="1">
    <citation type="journal article" date="2019" name="Int. J. Syst. Evol. Microbiol.">
        <title>The Global Catalogue of Microorganisms (GCM) 10K type strain sequencing project: providing services to taxonomists for standard genome sequencing and annotation.</title>
        <authorList>
            <consortium name="The Broad Institute Genomics Platform"/>
            <consortium name="The Broad Institute Genome Sequencing Center for Infectious Disease"/>
            <person name="Wu L."/>
            <person name="Ma J."/>
        </authorList>
    </citation>
    <scope>NUCLEOTIDE SEQUENCE [LARGE SCALE GENOMIC DNA]</scope>
    <source>
        <strain evidence="4">JCM 17551</strain>
    </source>
</reference>
<sequence>MNDSRQQFNDAVLYILGQIPKGKVTSYGKIAQLAGYPNHSRHVGQVLKHLPNDSKLPWHRVINGQGKISFPKDSAKYQVQSDRLKAENIIPLNDKINMKVYGWPQES</sequence>
<dbReference type="Proteomes" id="UP001501565">
    <property type="component" value="Unassembled WGS sequence"/>
</dbReference>
<dbReference type="CDD" id="cd06445">
    <property type="entry name" value="ATase"/>
    <property type="match status" value="1"/>
</dbReference>
<evidence type="ECO:0000259" key="2">
    <source>
        <dbReference type="Pfam" id="PF01035"/>
    </source>
</evidence>
<evidence type="ECO:0000313" key="4">
    <source>
        <dbReference type="Proteomes" id="UP001501565"/>
    </source>
</evidence>
<dbReference type="PANTHER" id="PTHR42942:SF1">
    <property type="entry name" value="ALKYLTRANSFERASE-LIKE PROTEIN 1"/>
    <property type="match status" value="1"/>
</dbReference>
<dbReference type="Pfam" id="PF01035">
    <property type="entry name" value="DNA_binding_1"/>
    <property type="match status" value="1"/>
</dbReference>
<dbReference type="EMBL" id="BAABBN010000007">
    <property type="protein sequence ID" value="GAA3931472.1"/>
    <property type="molecule type" value="Genomic_DNA"/>
</dbReference>
<name>A0ABP7MW93_9GAMM</name>
<keyword evidence="1" id="KW-0227">DNA damage</keyword>
<dbReference type="RefSeq" id="WP_344799418.1">
    <property type="nucleotide sequence ID" value="NZ_BAABBN010000007.1"/>
</dbReference>
<evidence type="ECO:0000256" key="1">
    <source>
        <dbReference type="ARBA" id="ARBA00022763"/>
    </source>
</evidence>
<gene>
    <name evidence="3" type="ORF">GCM10022277_30380</name>
</gene>
<accession>A0ABP7MW93</accession>